<dbReference type="Pfam" id="PF02784">
    <property type="entry name" value="Orn_Arg_deC_N"/>
    <property type="match status" value="1"/>
</dbReference>
<feature type="binding site" evidence="5">
    <location>
        <position position="239"/>
    </location>
    <ligand>
        <name>pyridoxal 5'-phosphate</name>
        <dbReference type="ChEBI" id="CHEBI:597326"/>
    </ligand>
</feature>
<evidence type="ECO:0000256" key="1">
    <source>
        <dbReference type="ARBA" id="ARBA00001933"/>
    </source>
</evidence>
<comment type="catalytic activity">
    <reaction evidence="5 7">
        <text>meso-2,6-diaminopimelate + H(+) = L-lysine + CO2</text>
        <dbReference type="Rhea" id="RHEA:15101"/>
        <dbReference type="ChEBI" id="CHEBI:15378"/>
        <dbReference type="ChEBI" id="CHEBI:16526"/>
        <dbReference type="ChEBI" id="CHEBI:32551"/>
        <dbReference type="ChEBI" id="CHEBI:57791"/>
        <dbReference type="EC" id="4.1.1.20"/>
    </reaction>
</comment>
<keyword evidence="4 5" id="KW-0456">Lyase</keyword>
<comment type="similarity">
    <text evidence="5">Belongs to the Orn/Lys/Arg decarboxylase class-II family. LysA subfamily.</text>
</comment>
<evidence type="ECO:0000256" key="4">
    <source>
        <dbReference type="ARBA" id="ARBA00023239"/>
    </source>
</evidence>
<keyword evidence="2 5" id="KW-0210">Decarboxylase</keyword>
<evidence type="ECO:0000313" key="11">
    <source>
        <dbReference type="Proteomes" id="UP001205861"/>
    </source>
</evidence>
<accession>A0ABT2BRF9</accession>
<evidence type="ECO:0000256" key="5">
    <source>
        <dbReference type="HAMAP-Rule" id="MF_02120"/>
    </source>
</evidence>
<evidence type="ECO:0000256" key="7">
    <source>
        <dbReference type="RuleBase" id="RU003738"/>
    </source>
</evidence>
<evidence type="ECO:0000256" key="3">
    <source>
        <dbReference type="ARBA" id="ARBA00022898"/>
    </source>
</evidence>
<dbReference type="InterPro" id="IPR000183">
    <property type="entry name" value="Orn/DAP/Arg_de-COase"/>
</dbReference>
<keyword evidence="5 7" id="KW-0457">Lysine biosynthesis</keyword>
<dbReference type="InterPro" id="IPR029066">
    <property type="entry name" value="PLP-binding_barrel"/>
</dbReference>
<dbReference type="Proteomes" id="UP001205861">
    <property type="component" value="Unassembled WGS sequence"/>
</dbReference>
<comment type="subunit">
    <text evidence="5">Homodimer.</text>
</comment>
<gene>
    <name evidence="5 10" type="primary">lysA</name>
    <name evidence="10" type="ORF">NX773_20975</name>
</gene>
<evidence type="ECO:0000256" key="2">
    <source>
        <dbReference type="ARBA" id="ARBA00022793"/>
    </source>
</evidence>
<name>A0ABT2BRF9_9BURK</name>
<organism evidence="10 11">
    <name type="scientific">Massilia solisilvae</name>
    <dbReference type="NCBI Taxonomy" id="1811225"/>
    <lineage>
        <taxon>Bacteria</taxon>
        <taxon>Pseudomonadati</taxon>
        <taxon>Pseudomonadota</taxon>
        <taxon>Betaproteobacteria</taxon>
        <taxon>Burkholderiales</taxon>
        <taxon>Oxalobacteraceae</taxon>
        <taxon>Telluria group</taxon>
        <taxon>Massilia</taxon>
    </lineage>
</organism>
<comment type="cofactor">
    <cofactor evidence="1 5 7">
        <name>pyridoxal 5'-phosphate</name>
        <dbReference type="ChEBI" id="CHEBI:597326"/>
    </cofactor>
</comment>
<dbReference type="InterPro" id="IPR002986">
    <property type="entry name" value="DAP_deCOOHase_LysA"/>
</dbReference>
<sequence>MSHFSYQNGVLNAESVPLSQIAAQFGTPTYVYSKAALLENFHAYADACRGRDALVCYAMKANSNLAVLDLLVREGAGFDIVSGGELLRALAAGADPGKVIFSGVGKTVEEMKLALDKGILCFNVESIPELHRLNDVAGQMGKRAKVSLRVNPDVDAKTHPYISTGLKANKFGVAFSDALDTYRAAARLPHLEVAGIDCHIGSQLLDDAPLLEALDKLIDLIDTLAAEGIHLHHLDIGGGIGVNYGAAGDEPPVPVGEYIGRVFQRIDAWRAAKYDGKPIKVIFEPGRSIVANAGALLMSIEFLKPGEEKNFCVVDAAMNDMMRPTLYEAWMAVQPVTPREGKALCYDLVGPICESGDWLARGRELAVQPGDLLAMMTAGAYGMSMASNYNTRGRAAEVIVDGDKVHLVRRREKPEELYALETIIR</sequence>
<comment type="pathway">
    <text evidence="5 7">Amino-acid biosynthesis; L-lysine biosynthesis via DAP pathway; L-lysine from DL-2,6-diaminopimelate: step 1/1.</text>
</comment>
<dbReference type="Gene3D" id="3.20.20.10">
    <property type="entry name" value="Alanine racemase"/>
    <property type="match status" value="1"/>
</dbReference>
<keyword evidence="3 5" id="KW-0663">Pyridoxal phosphate</keyword>
<comment type="function">
    <text evidence="5">Specifically catalyzes the decarboxylation of meso-diaminopimelate (meso-DAP) to L-lysine.</text>
</comment>
<dbReference type="SUPFAM" id="SSF50621">
    <property type="entry name" value="Alanine racemase C-terminal domain-like"/>
    <property type="match status" value="1"/>
</dbReference>
<dbReference type="EMBL" id="JANUGV010000008">
    <property type="protein sequence ID" value="MCS0610650.1"/>
    <property type="molecule type" value="Genomic_DNA"/>
</dbReference>
<dbReference type="Gene3D" id="2.40.37.10">
    <property type="entry name" value="Lyase, Ornithine Decarboxylase, Chain A, domain 1"/>
    <property type="match status" value="1"/>
</dbReference>
<proteinExistence type="inferred from homology"/>
<dbReference type="CDD" id="cd06828">
    <property type="entry name" value="PLPDE_III_DapDC"/>
    <property type="match status" value="1"/>
</dbReference>
<feature type="modified residue" description="N6-(pyridoxal phosphate)lysine" evidence="5">
    <location>
        <position position="60"/>
    </location>
</feature>
<dbReference type="PROSITE" id="PS00878">
    <property type="entry name" value="ODR_DC_2_1"/>
    <property type="match status" value="1"/>
</dbReference>
<dbReference type="GO" id="GO:0008836">
    <property type="term" value="F:diaminopimelate decarboxylase activity"/>
    <property type="evidence" value="ECO:0007669"/>
    <property type="project" value="UniProtKB-EC"/>
</dbReference>
<reference evidence="10 11" key="1">
    <citation type="submission" date="2022-08" db="EMBL/GenBank/DDBJ databases">
        <title>Reclassification of Massilia species as members of the genera Telluria, Duganella, Pseudoduganella, Mokoshia gen. nov. and Zemynaea gen. nov. using orthogonal and non-orthogonal genome-based approaches.</title>
        <authorList>
            <person name="Bowman J.P."/>
        </authorList>
    </citation>
    <scope>NUCLEOTIDE SEQUENCE [LARGE SCALE GENOMIC DNA]</scope>
    <source>
        <strain evidence="10 11">JCM 31607</strain>
    </source>
</reference>
<dbReference type="InterPro" id="IPR022643">
    <property type="entry name" value="De-COase2_C"/>
</dbReference>
<feature type="binding site" evidence="5">
    <location>
        <position position="327"/>
    </location>
    <ligand>
        <name>substrate</name>
    </ligand>
</feature>
<keyword evidence="11" id="KW-1185">Reference proteome</keyword>
<dbReference type="InterPro" id="IPR009006">
    <property type="entry name" value="Ala_racemase/Decarboxylase_C"/>
</dbReference>
<dbReference type="EC" id="4.1.1.20" evidence="5 6"/>
<protein>
    <recommendedName>
        <fullName evidence="5 6">Diaminopimelate decarboxylase</fullName>
        <shortName evidence="5">DAP decarboxylase</shortName>
        <shortName evidence="5">DAPDC</shortName>
        <ecNumber evidence="5 6">4.1.1.20</ecNumber>
    </recommendedName>
</protein>
<feature type="binding site" evidence="5">
    <location>
        <begin position="284"/>
        <end position="287"/>
    </location>
    <ligand>
        <name>pyridoxal 5'-phosphate</name>
        <dbReference type="ChEBI" id="CHEBI:597326"/>
    </ligand>
</feature>
<dbReference type="RefSeq" id="WP_258858219.1">
    <property type="nucleotide sequence ID" value="NZ_JANUGV010000008.1"/>
</dbReference>
<dbReference type="PANTHER" id="PTHR43727:SF2">
    <property type="entry name" value="GROUP IV DECARBOXYLASE"/>
    <property type="match status" value="1"/>
</dbReference>
<keyword evidence="5" id="KW-0028">Amino-acid biosynthesis</keyword>
<evidence type="ECO:0000259" key="9">
    <source>
        <dbReference type="Pfam" id="PF02784"/>
    </source>
</evidence>
<feature type="binding site" evidence="5">
    <location>
        <position position="381"/>
    </location>
    <ligand>
        <name>substrate</name>
    </ligand>
</feature>
<dbReference type="HAMAP" id="MF_02120">
    <property type="entry name" value="LysA"/>
    <property type="match status" value="1"/>
</dbReference>
<dbReference type="InterPro" id="IPR022653">
    <property type="entry name" value="De-COase2_pyr-phos_BS"/>
</dbReference>
<dbReference type="NCBIfam" id="TIGR01048">
    <property type="entry name" value="lysA"/>
    <property type="match status" value="1"/>
</dbReference>
<feature type="binding site" evidence="5">
    <location>
        <position position="381"/>
    </location>
    <ligand>
        <name>pyridoxal 5'-phosphate</name>
        <dbReference type="ChEBI" id="CHEBI:597326"/>
    </ligand>
</feature>
<dbReference type="PANTHER" id="PTHR43727">
    <property type="entry name" value="DIAMINOPIMELATE DECARBOXYLASE"/>
    <property type="match status" value="1"/>
</dbReference>
<feature type="domain" description="Orn/DAP/Arg decarboxylase 2 C-terminal" evidence="8">
    <location>
        <begin position="30"/>
        <end position="379"/>
    </location>
</feature>
<dbReference type="Pfam" id="PF00278">
    <property type="entry name" value="Orn_DAP_Arg_deC"/>
    <property type="match status" value="1"/>
</dbReference>
<feature type="binding site" evidence="5">
    <location>
        <position position="323"/>
    </location>
    <ligand>
        <name>substrate</name>
    </ligand>
</feature>
<evidence type="ECO:0000313" key="10">
    <source>
        <dbReference type="EMBL" id="MCS0610650.1"/>
    </source>
</evidence>
<evidence type="ECO:0000259" key="8">
    <source>
        <dbReference type="Pfam" id="PF00278"/>
    </source>
</evidence>
<feature type="binding site" evidence="5">
    <location>
        <position position="354"/>
    </location>
    <ligand>
        <name>substrate</name>
    </ligand>
</feature>
<dbReference type="InterPro" id="IPR022644">
    <property type="entry name" value="De-COase2_N"/>
</dbReference>
<evidence type="ECO:0000256" key="6">
    <source>
        <dbReference type="NCBIfam" id="TIGR01048"/>
    </source>
</evidence>
<dbReference type="PRINTS" id="PR01181">
    <property type="entry name" value="DAPDCRBXLASE"/>
</dbReference>
<dbReference type="PRINTS" id="PR01179">
    <property type="entry name" value="ODADCRBXLASE"/>
</dbReference>
<comment type="caution">
    <text evidence="10">The sequence shown here is derived from an EMBL/GenBank/DDBJ whole genome shotgun (WGS) entry which is preliminary data.</text>
</comment>
<feature type="domain" description="Orn/DAP/Arg decarboxylase 2 N-terminal" evidence="9">
    <location>
        <begin position="38"/>
        <end position="291"/>
    </location>
</feature>
<feature type="binding site" evidence="5">
    <location>
        <position position="287"/>
    </location>
    <ligand>
        <name>substrate</name>
    </ligand>
</feature>
<dbReference type="SUPFAM" id="SSF51419">
    <property type="entry name" value="PLP-binding barrel"/>
    <property type="match status" value="1"/>
</dbReference>